<keyword evidence="1" id="KW-0496">Mitochondrion</keyword>
<reference evidence="3 4" key="1">
    <citation type="submission" date="2019-02" db="EMBL/GenBank/DDBJ databases">
        <title>Genome sequencing of the rare red list fungi Dentipellis fragilis.</title>
        <authorList>
            <person name="Buettner E."/>
            <person name="Kellner H."/>
        </authorList>
    </citation>
    <scope>NUCLEOTIDE SEQUENCE [LARGE SCALE GENOMIC DNA]</scope>
    <source>
        <strain evidence="3 4">DSM 105465</strain>
    </source>
</reference>
<comment type="caution">
    <text evidence="3">The sequence shown here is derived from an EMBL/GenBank/DDBJ whole genome shotgun (WGS) entry which is preliminary data.</text>
</comment>
<comment type="function">
    <text evidence="1">Component of the MICOS complex, a large protein complex of the mitochondrial inner membrane that plays crucial roles in the maintenance of crista junctions, inner membrane architecture, and formation of contact sites to the outer membrane.</text>
</comment>
<dbReference type="PANTHER" id="PTHR28268">
    <property type="entry name" value="MICOS SUBUNIT MIC26"/>
    <property type="match status" value="1"/>
</dbReference>
<keyword evidence="1" id="KW-0472">Membrane</keyword>
<proteinExistence type="predicted"/>
<feature type="non-terminal residue" evidence="3">
    <location>
        <position position="277"/>
    </location>
</feature>
<organism evidence="3 4">
    <name type="scientific">Dentipellis fragilis</name>
    <dbReference type="NCBI Taxonomy" id="205917"/>
    <lineage>
        <taxon>Eukaryota</taxon>
        <taxon>Fungi</taxon>
        <taxon>Dikarya</taxon>
        <taxon>Basidiomycota</taxon>
        <taxon>Agaricomycotina</taxon>
        <taxon>Agaricomycetes</taxon>
        <taxon>Russulales</taxon>
        <taxon>Hericiaceae</taxon>
        <taxon>Dentipellis</taxon>
    </lineage>
</organism>
<keyword evidence="1" id="KW-0999">Mitochondrion inner membrane</keyword>
<comment type="subcellular location">
    <subcellularLocation>
        <location evidence="1">Mitochondrion inner membrane</location>
    </subcellularLocation>
</comment>
<keyword evidence="2" id="KW-0732">Signal</keyword>
<gene>
    <name evidence="3" type="ORF">EVG20_g8772</name>
</gene>
<evidence type="ECO:0000313" key="4">
    <source>
        <dbReference type="Proteomes" id="UP000298327"/>
    </source>
</evidence>
<feature type="chain" id="PRO_5021502492" description="MICOS complex subunit" evidence="2">
    <location>
        <begin position="21"/>
        <end position="277"/>
    </location>
</feature>
<dbReference type="EMBL" id="SEOQ01000795">
    <property type="protein sequence ID" value="TFY56832.1"/>
    <property type="molecule type" value="Genomic_DNA"/>
</dbReference>
<sequence length="277" mass="29733">MPLSILAGPVIFIFPLAVLGGPLRERNTYSQELKAKSQSVGSVAQTVTDVRLVTVRDADRVLQPTSQSTETPPTPTGCRCPNFQPRRTLLTAAAAVAVSLPDSAREKLPIYPAPEQDIIVVETPTELERQIGHARRAATRVLNDTHAQVQGVIGKWIGIEQAVESRVKSLIAPDEPLTPGILYAGIAALSGSVLARTRGLPLRVLVPPTLFVLAAQQFIPKTSHNVATYAGELEERYTPGLAEKHAIGRAHFAMTVARAQEAWEQGRAHAGETVGQA</sequence>
<dbReference type="Pfam" id="PF09769">
    <property type="entry name" value="ApoO"/>
    <property type="match status" value="1"/>
</dbReference>
<accession>A0A4Y9Y3Y8</accession>
<comment type="subunit">
    <text evidence="1">Component of the mitochondrial contact site and cristae organizing system (MICOS) complex.</text>
</comment>
<keyword evidence="4" id="KW-1185">Reference proteome</keyword>
<dbReference type="GO" id="GO:0042407">
    <property type="term" value="P:cristae formation"/>
    <property type="evidence" value="ECO:0007669"/>
    <property type="project" value="InterPro"/>
</dbReference>
<dbReference type="GO" id="GO:0044284">
    <property type="term" value="C:mitochondrial crista junction"/>
    <property type="evidence" value="ECO:0007669"/>
    <property type="project" value="TreeGrafter"/>
</dbReference>
<dbReference type="GO" id="GO:0061617">
    <property type="term" value="C:MICOS complex"/>
    <property type="evidence" value="ECO:0007669"/>
    <property type="project" value="UniProtKB-UniRule"/>
</dbReference>
<evidence type="ECO:0000256" key="2">
    <source>
        <dbReference type="SAM" id="SignalP"/>
    </source>
</evidence>
<dbReference type="Proteomes" id="UP000298327">
    <property type="component" value="Unassembled WGS sequence"/>
</dbReference>
<dbReference type="STRING" id="205917.A0A4Y9Y3Y8"/>
<dbReference type="PANTHER" id="PTHR28268:SF1">
    <property type="entry name" value="MICOS SUBUNIT MIC26"/>
    <property type="match status" value="1"/>
</dbReference>
<feature type="signal peptide" evidence="2">
    <location>
        <begin position="1"/>
        <end position="20"/>
    </location>
</feature>
<protein>
    <recommendedName>
        <fullName evidence="1">MICOS complex subunit</fullName>
    </recommendedName>
</protein>
<dbReference type="OrthoDB" id="2399148at2759"/>
<name>A0A4Y9Y3Y8_9AGAM</name>
<dbReference type="InterPro" id="IPR033181">
    <property type="entry name" value="Mic26_fungi"/>
</dbReference>
<dbReference type="InterPro" id="IPR019166">
    <property type="entry name" value="MIC26/MIC27"/>
</dbReference>
<dbReference type="AlphaFoldDB" id="A0A4Y9Y3Y8"/>
<evidence type="ECO:0000313" key="3">
    <source>
        <dbReference type="EMBL" id="TFY56832.1"/>
    </source>
</evidence>
<evidence type="ECO:0000256" key="1">
    <source>
        <dbReference type="RuleBase" id="RU363021"/>
    </source>
</evidence>